<evidence type="ECO:0000259" key="3">
    <source>
        <dbReference type="Pfam" id="PF13023"/>
    </source>
</evidence>
<dbReference type="Pfam" id="PF13023">
    <property type="entry name" value="HD_3"/>
    <property type="match status" value="1"/>
</dbReference>
<keyword evidence="2" id="KW-0378">Hydrolase</keyword>
<sequence length="192" mass="21460">MSPQGLLDFLLTLDGLKAVERRSYPSGMSRPENSAEHSWHCALAALLLEGECAFVVDARHAALLMLMHDVPEIACGDTFVYASERADAEVRERVALEGLLAPLANADAQRLRALWEEFTASQTPEARYANALDRLLPVLHNLSHRGRSWRENGVQLSQVLGRLELVAEVFPTIWSILRSSVEQCFQELQHDT</sequence>
<dbReference type="GO" id="GO:0046872">
    <property type="term" value="F:metal ion binding"/>
    <property type="evidence" value="ECO:0007669"/>
    <property type="project" value="UniProtKB-KW"/>
</dbReference>
<keyword evidence="1" id="KW-0479">Metal-binding</keyword>
<evidence type="ECO:0000313" key="6">
    <source>
        <dbReference type="Proteomes" id="UP000216107"/>
    </source>
</evidence>
<dbReference type="GO" id="GO:0005737">
    <property type="term" value="C:cytoplasm"/>
    <property type="evidence" value="ECO:0007669"/>
    <property type="project" value="TreeGrafter"/>
</dbReference>
<gene>
    <name evidence="4" type="ORF">BGI27_00140</name>
    <name evidence="5" type="ORF">CGU29_00175</name>
</gene>
<dbReference type="PANTHER" id="PTHR11845:SF13">
    <property type="entry name" value="5'-DEOXYNUCLEOTIDASE HDDC2"/>
    <property type="match status" value="1"/>
</dbReference>
<evidence type="ECO:0000313" key="5">
    <source>
        <dbReference type="EMBL" id="PAS95298.1"/>
    </source>
</evidence>
<accession>A0A272EYT6</accession>
<comment type="caution">
    <text evidence="5">The sequence shown here is derived from an EMBL/GenBank/DDBJ whole genome shotgun (WGS) entry which is preliminary data.</text>
</comment>
<dbReference type="OrthoDB" id="9796032at2"/>
<dbReference type="Proteomes" id="UP000216107">
    <property type="component" value="Unassembled WGS sequence"/>
</dbReference>
<dbReference type="InterPro" id="IPR006674">
    <property type="entry name" value="HD_domain"/>
</dbReference>
<dbReference type="AlphaFoldDB" id="A0A272EYT6"/>
<evidence type="ECO:0000256" key="1">
    <source>
        <dbReference type="ARBA" id="ARBA00022723"/>
    </source>
</evidence>
<keyword evidence="7" id="KW-1185">Reference proteome</keyword>
<dbReference type="PANTHER" id="PTHR11845">
    <property type="entry name" value="5'-DEOXYNUCLEOTIDASE HDDC2"/>
    <property type="match status" value="1"/>
</dbReference>
<dbReference type="SUPFAM" id="SSF109604">
    <property type="entry name" value="HD-domain/PDEase-like"/>
    <property type="match status" value="1"/>
</dbReference>
<dbReference type="GO" id="GO:0002953">
    <property type="term" value="F:5'-deoxynucleotidase activity"/>
    <property type="evidence" value="ECO:0007669"/>
    <property type="project" value="InterPro"/>
</dbReference>
<name>A0A272EYT6_9RHOO</name>
<dbReference type="Proteomes" id="UP000623509">
    <property type="component" value="Unassembled WGS sequence"/>
</dbReference>
<evidence type="ECO:0000256" key="2">
    <source>
        <dbReference type="ARBA" id="ARBA00022801"/>
    </source>
</evidence>
<dbReference type="RefSeq" id="WP_095522909.1">
    <property type="nucleotide sequence ID" value="NZ_MDUX01000001.1"/>
</dbReference>
<reference evidence="4 7" key="1">
    <citation type="submission" date="2016-08" db="EMBL/GenBank/DDBJ databases">
        <title>Candidatus Dactylopiibacterium carminicum genome sequence.</title>
        <authorList>
            <person name="Ramirez-Puebla S.T."/>
            <person name="Ormeno-Orrillo E."/>
            <person name="Vera-Ponce De Leon A."/>
            <person name="Luis L."/>
            <person name="Sanchez-Flores A."/>
            <person name="Monica R."/>
            <person name="Martinez-Romero E."/>
        </authorList>
    </citation>
    <scope>NUCLEOTIDE SEQUENCE [LARGE SCALE GENOMIC DNA]</scope>
    <source>
        <strain evidence="4">END1</strain>
    </source>
</reference>
<proteinExistence type="predicted"/>
<evidence type="ECO:0000313" key="7">
    <source>
        <dbReference type="Proteomes" id="UP000623509"/>
    </source>
</evidence>
<dbReference type="InterPro" id="IPR039356">
    <property type="entry name" value="YfbR/HDDC2"/>
</dbReference>
<organism evidence="5 6">
    <name type="scientific">Candidatus Dactylopiibacterium carminicum</name>
    <dbReference type="NCBI Taxonomy" id="857335"/>
    <lineage>
        <taxon>Bacteria</taxon>
        <taxon>Pseudomonadati</taxon>
        <taxon>Pseudomonadota</taxon>
        <taxon>Betaproteobacteria</taxon>
        <taxon>Rhodocyclales</taxon>
        <taxon>Rhodocyclaceae</taxon>
        <taxon>Candidatus Dactylopiibacterium</taxon>
    </lineage>
</organism>
<reference evidence="5 6" key="2">
    <citation type="submission" date="2017-07" db="EMBL/GenBank/DDBJ databases">
        <title>Candidatus Dactylopiibacterium carminicum, a nitrogen-fixing symbiont of the cochineal insect Dactylopius coccus and Dactylopius opuntiae (Hemiptera: Coccoidea: Dactylopiidae).</title>
        <authorList>
            <person name="Vera A."/>
        </authorList>
    </citation>
    <scope>NUCLEOTIDE SEQUENCE [LARGE SCALE GENOMIC DNA]</scope>
    <source>
        <strain evidence="5 6">NFDCM</strain>
    </source>
</reference>
<feature type="domain" description="HD" evidence="3">
    <location>
        <begin position="14"/>
        <end position="174"/>
    </location>
</feature>
<dbReference type="Gene3D" id="1.10.3210.10">
    <property type="entry name" value="Hypothetical protein af1432"/>
    <property type="match status" value="1"/>
</dbReference>
<dbReference type="EMBL" id="MDUX01000001">
    <property type="protein sequence ID" value="KAF7600799.1"/>
    <property type="molecule type" value="Genomic_DNA"/>
</dbReference>
<dbReference type="EMBL" id="NMRN01000001">
    <property type="protein sequence ID" value="PAS95298.1"/>
    <property type="molecule type" value="Genomic_DNA"/>
</dbReference>
<evidence type="ECO:0000313" key="4">
    <source>
        <dbReference type="EMBL" id="KAF7600799.1"/>
    </source>
</evidence>
<protein>
    <submittedName>
        <fullName evidence="4">HD domain-containing protein</fullName>
    </submittedName>
</protein>